<accession>A0ABN7WD60</accession>
<dbReference type="Proteomes" id="UP000789901">
    <property type="component" value="Unassembled WGS sequence"/>
</dbReference>
<dbReference type="EMBL" id="CAJVQB010040084">
    <property type="protein sequence ID" value="CAG8828030.1"/>
    <property type="molecule type" value="Genomic_DNA"/>
</dbReference>
<keyword evidence="2" id="KW-1185">Reference proteome</keyword>
<feature type="non-terminal residue" evidence="1">
    <location>
        <position position="155"/>
    </location>
</feature>
<name>A0ABN7WD60_GIGMA</name>
<sequence length="155" mass="17954">MILKHTTFDENVLDKDCVNVRCVKNELMKSSDIDYVRKENRTISGIKEKSINRKGPEREYLAEIRKVNDENLKGYSQEADSGLNDELLEQQYSIRTLNCMLKTKHDMRSFIKLSDLSYQKVKVSSVSGKVNHLVFEDLVKAHREANVMGMEIQIL</sequence>
<comment type="caution">
    <text evidence="1">The sequence shown here is derived from an EMBL/GenBank/DDBJ whole genome shotgun (WGS) entry which is preliminary data.</text>
</comment>
<proteinExistence type="predicted"/>
<gene>
    <name evidence="1" type="ORF">GMARGA_LOCUS29583</name>
</gene>
<evidence type="ECO:0000313" key="1">
    <source>
        <dbReference type="EMBL" id="CAG8828030.1"/>
    </source>
</evidence>
<organism evidence="1 2">
    <name type="scientific">Gigaspora margarita</name>
    <dbReference type="NCBI Taxonomy" id="4874"/>
    <lineage>
        <taxon>Eukaryota</taxon>
        <taxon>Fungi</taxon>
        <taxon>Fungi incertae sedis</taxon>
        <taxon>Mucoromycota</taxon>
        <taxon>Glomeromycotina</taxon>
        <taxon>Glomeromycetes</taxon>
        <taxon>Diversisporales</taxon>
        <taxon>Gigasporaceae</taxon>
        <taxon>Gigaspora</taxon>
    </lineage>
</organism>
<reference evidence="1 2" key="1">
    <citation type="submission" date="2021-06" db="EMBL/GenBank/DDBJ databases">
        <authorList>
            <person name="Kallberg Y."/>
            <person name="Tangrot J."/>
            <person name="Rosling A."/>
        </authorList>
    </citation>
    <scope>NUCLEOTIDE SEQUENCE [LARGE SCALE GENOMIC DNA]</scope>
    <source>
        <strain evidence="1 2">120-4 pot B 10/14</strain>
    </source>
</reference>
<evidence type="ECO:0000313" key="2">
    <source>
        <dbReference type="Proteomes" id="UP000789901"/>
    </source>
</evidence>
<protein>
    <submittedName>
        <fullName evidence="1">33726_t:CDS:1</fullName>
    </submittedName>
</protein>